<comment type="caution">
    <text evidence="1">The sequence shown here is derived from an EMBL/GenBank/DDBJ whole genome shotgun (WGS) entry which is preliminary data.</text>
</comment>
<dbReference type="EMBL" id="JAAMPC010000009">
    <property type="protein sequence ID" value="KAG2292634.1"/>
    <property type="molecule type" value="Genomic_DNA"/>
</dbReference>
<keyword evidence="2" id="KW-1185">Reference proteome</keyword>
<dbReference type="Proteomes" id="UP000886595">
    <property type="component" value="Unassembled WGS sequence"/>
</dbReference>
<proteinExistence type="predicted"/>
<evidence type="ECO:0000313" key="1">
    <source>
        <dbReference type="EMBL" id="KAG2292634.1"/>
    </source>
</evidence>
<sequence length="93" mass="10494">MSGERFLPETRDGDELQDDEQHVLGSILFSLALGLRSDGVIVGMDFGWYAPLGEFQLAHEWKVYLMEANRSEAILEPTEVHNPTAQHLPRASR</sequence>
<protein>
    <submittedName>
        <fullName evidence="1">Uncharacterized protein</fullName>
    </submittedName>
</protein>
<name>A0A8X7UVU4_BRACI</name>
<reference evidence="1 2" key="1">
    <citation type="submission" date="2020-02" db="EMBL/GenBank/DDBJ databases">
        <authorList>
            <person name="Ma Q."/>
            <person name="Huang Y."/>
            <person name="Song X."/>
            <person name="Pei D."/>
        </authorList>
    </citation>
    <scope>NUCLEOTIDE SEQUENCE [LARGE SCALE GENOMIC DNA]</scope>
    <source>
        <strain evidence="1">Sxm20200214</strain>
        <tissue evidence="1">Leaf</tissue>
    </source>
</reference>
<dbReference type="AlphaFoldDB" id="A0A8X7UVU4"/>
<accession>A0A8X7UVU4</accession>
<gene>
    <name evidence="1" type="ORF">Bca52824_039303</name>
</gene>
<organism evidence="1 2">
    <name type="scientific">Brassica carinata</name>
    <name type="common">Ethiopian mustard</name>
    <name type="synonym">Abyssinian cabbage</name>
    <dbReference type="NCBI Taxonomy" id="52824"/>
    <lineage>
        <taxon>Eukaryota</taxon>
        <taxon>Viridiplantae</taxon>
        <taxon>Streptophyta</taxon>
        <taxon>Embryophyta</taxon>
        <taxon>Tracheophyta</taxon>
        <taxon>Spermatophyta</taxon>
        <taxon>Magnoliopsida</taxon>
        <taxon>eudicotyledons</taxon>
        <taxon>Gunneridae</taxon>
        <taxon>Pentapetalae</taxon>
        <taxon>rosids</taxon>
        <taxon>malvids</taxon>
        <taxon>Brassicales</taxon>
        <taxon>Brassicaceae</taxon>
        <taxon>Brassiceae</taxon>
        <taxon>Brassica</taxon>
    </lineage>
</organism>
<evidence type="ECO:0000313" key="2">
    <source>
        <dbReference type="Proteomes" id="UP000886595"/>
    </source>
</evidence>